<dbReference type="InterPro" id="IPR015328">
    <property type="entry name" value="DUF1965"/>
</dbReference>
<dbReference type="AlphaFoldDB" id="A0A9F2RCQ2"/>
<feature type="active site" description="Schiff-base intermediate with substrate; via topaquinone" evidence="6">
    <location>
        <position position="463"/>
    </location>
</feature>
<dbReference type="InterPro" id="IPR015800">
    <property type="entry name" value="Cu_amine_oxidase_N2"/>
</dbReference>
<dbReference type="RefSeq" id="XP_007442733.3">
    <property type="nucleotide sequence ID" value="XM_007442671.3"/>
</dbReference>
<sequence length="759" mass="86631">MNPKLIYSLLAICITIIVILVLVFETRGKKPMDCGRSSEKMGEEEGGQDAGSQIFQDLTPREIMQVKTYLQFNLGVLLIETLLARPSDNCIYSITLQLPPKAEVLQFLDHQGTKPVREALAVVHFGNQPHPNVTEFVVGPLPKPKYHKDITLQKYGRMLPYSQRFPLTSDVIVLYKALLLKEYPKAPNFMRKVLDYPGKLFMFSFAFPPGLKSGDRAVWLNHLQLVSGSHLHPTGFEIQMNFSSLDRSQWTVSKAFYNGQYFEGMKDIEKQFNMGNVKINKIKQAPLNGGYSSLKKRVPPKAPGPLHYEPRGPRYRIQNNHVTFMGWSLAFGIDINRGPRLFDVRFRGERIIYELSLQDASVLYGSNSPTMMSARSMDMSFGFGSRMYTLTQGVDCPYLATYLDVYTFLDTSFPTRRKKAICIFEQNAELPLRRHYESIQSPFYGGLEDSSLVIRFISVLSNYNYIWNFAFHQNGAVGVHVLASGYIQTSFYFGDATDFGNRVQEWVLGTIHTHNIQFKVDMDIHGVKNTLVGNDMAFETMQAPWSPEHKIHRMKMVRKVLDTENKAAFRLRDNMPRYIYFAANNSDNKWGHEKGYRIQIVSFAGDHLSESDPLEPGFSWGRYKLAVTKRKEKEPCSNSVYSQIDPWDPPVAFADFINNETIVNEDLVAWINTGFLHIPHAEDIPNTVTVGNLVGFFLRPYNYFDDDPSMYSPDSIFFTSLQNPASCEVNQLACLPKVATCLPHFPPFSYEGFQNMTTF</sequence>
<feature type="transmembrane region" description="Helical" evidence="9">
    <location>
        <begin position="6"/>
        <end position="24"/>
    </location>
</feature>
<dbReference type="GO" id="GO:0009308">
    <property type="term" value="P:amine metabolic process"/>
    <property type="evidence" value="ECO:0007669"/>
    <property type="project" value="UniProtKB-UniRule"/>
</dbReference>
<evidence type="ECO:0000256" key="3">
    <source>
        <dbReference type="ARBA" id="ARBA00022772"/>
    </source>
</evidence>
<evidence type="ECO:0000256" key="6">
    <source>
        <dbReference type="PIRSR" id="PIRSR600269-50"/>
    </source>
</evidence>
<proteinExistence type="inferred from homology"/>
<feature type="domain" description="DUF1965" evidence="12">
    <location>
        <begin position="231"/>
        <end position="281"/>
    </location>
</feature>
<dbReference type="GO" id="GO:0048038">
    <property type="term" value="F:quinone binding"/>
    <property type="evidence" value="ECO:0007669"/>
    <property type="project" value="InterPro"/>
</dbReference>
<dbReference type="Pfam" id="PF09248">
    <property type="entry name" value="DUF1965"/>
    <property type="match status" value="1"/>
</dbReference>
<dbReference type="Pfam" id="PF01179">
    <property type="entry name" value="Cu_amine_oxid"/>
    <property type="match status" value="1"/>
</dbReference>
<dbReference type="Pfam" id="PF02727">
    <property type="entry name" value="Cu_amine_oxidN2"/>
    <property type="match status" value="1"/>
</dbReference>
<keyword evidence="2 8" id="KW-0479">Metal-binding</keyword>
<name>A0A9F2RCQ2_PYTBI</name>
<evidence type="ECO:0000256" key="5">
    <source>
        <dbReference type="ARBA" id="ARBA00023008"/>
    </source>
</evidence>
<dbReference type="GeneID" id="103061474"/>
<keyword evidence="9" id="KW-0472">Membrane</keyword>
<dbReference type="Gene3D" id="3.10.450.40">
    <property type="match status" value="2"/>
</dbReference>
<keyword evidence="5 8" id="KW-0186">Copper</keyword>
<reference evidence="14" key="1">
    <citation type="submission" date="2025-08" db="UniProtKB">
        <authorList>
            <consortium name="RefSeq"/>
        </authorList>
    </citation>
    <scope>IDENTIFICATION</scope>
    <source>
        <tissue evidence="14">Liver</tissue>
    </source>
</reference>
<evidence type="ECO:0000259" key="12">
    <source>
        <dbReference type="Pfam" id="PF09248"/>
    </source>
</evidence>
<evidence type="ECO:0000256" key="7">
    <source>
        <dbReference type="PIRSR" id="PIRSR600269-51"/>
    </source>
</evidence>
<dbReference type="OMA" id="KWGHEKG"/>
<protein>
    <recommendedName>
        <fullName evidence="8">Amine oxidase</fullName>
        <ecNumber evidence="8">1.4.3.-</ecNumber>
    </recommendedName>
</protein>
<dbReference type="OrthoDB" id="5379943at2759"/>
<comment type="PTM">
    <text evidence="7 8">Topaquinone (TPQ) is generated by copper-dependent autoxidation of a specific tyrosyl residue.</text>
</comment>
<keyword evidence="13" id="KW-1185">Reference proteome</keyword>
<comment type="cofactor">
    <cofactor evidence="8">
        <name>Cu cation</name>
        <dbReference type="ChEBI" id="CHEBI:23378"/>
    </cofactor>
    <text evidence="8">Contains 1 topaquinone per subunit.</text>
</comment>
<evidence type="ECO:0000313" key="13">
    <source>
        <dbReference type="Proteomes" id="UP000695026"/>
    </source>
</evidence>
<dbReference type="InterPro" id="IPR016182">
    <property type="entry name" value="Cu_amine_oxidase_N-reg"/>
</dbReference>
<dbReference type="GO" id="GO:0005886">
    <property type="term" value="C:plasma membrane"/>
    <property type="evidence" value="ECO:0007669"/>
    <property type="project" value="TreeGrafter"/>
</dbReference>
<evidence type="ECO:0000259" key="10">
    <source>
        <dbReference type="Pfam" id="PF01179"/>
    </source>
</evidence>
<feature type="domain" description="Copper amine oxidase catalytic" evidence="10">
    <location>
        <begin position="308"/>
        <end position="710"/>
    </location>
</feature>
<evidence type="ECO:0000256" key="8">
    <source>
        <dbReference type="RuleBase" id="RU000672"/>
    </source>
</evidence>
<dbReference type="InterPro" id="IPR000269">
    <property type="entry name" value="Cu_amine_oxidase"/>
</dbReference>
<gene>
    <name evidence="14" type="primary">LOC103061474</name>
</gene>
<keyword evidence="4 8" id="KW-0560">Oxidoreductase</keyword>
<dbReference type="InterPro" id="IPR015798">
    <property type="entry name" value="Cu_amine_oxidase_C"/>
</dbReference>
<keyword evidence="9" id="KW-1133">Transmembrane helix</keyword>
<dbReference type="GO" id="GO:0005507">
    <property type="term" value="F:copper ion binding"/>
    <property type="evidence" value="ECO:0007669"/>
    <property type="project" value="InterPro"/>
</dbReference>
<dbReference type="PANTHER" id="PTHR10638:SF4">
    <property type="entry name" value="RETINA-SPECIFIC COPPER AMINE OXIDASE"/>
    <property type="match status" value="1"/>
</dbReference>
<dbReference type="InterPro" id="IPR036460">
    <property type="entry name" value="Cu_amine_oxidase_C_sf"/>
</dbReference>
<evidence type="ECO:0000256" key="1">
    <source>
        <dbReference type="ARBA" id="ARBA00007983"/>
    </source>
</evidence>
<dbReference type="GO" id="GO:0008131">
    <property type="term" value="F:primary methylamine oxidase activity"/>
    <property type="evidence" value="ECO:0007669"/>
    <property type="project" value="InterPro"/>
</dbReference>
<dbReference type="SUPFAM" id="SSF54416">
    <property type="entry name" value="Amine oxidase N-terminal region"/>
    <property type="match status" value="2"/>
</dbReference>
<dbReference type="PRINTS" id="PR00766">
    <property type="entry name" value="CUDAOXIDASE"/>
</dbReference>
<feature type="active site" description="Proton acceptor" evidence="6">
    <location>
        <position position="378"/>
    </location>
</feature>
<dbReference type="KEGG" id="pbi:103061474"/>
<evidence type="ECO:0000256" key="9">
    <source>
        <dbReference type="SAM" id="Phobius"/>
    </source>
</evidence>
<evidence type="ECO:0000259" key="11">
    <source>
        <dbReference type="Pfam" id="PF02727"/>
    </source>
</evidence>
<accession>A0A9F2RCQ2</accession>
<dbReference type="PANTHER" id="PTHR10638">
    <property type="entry name" value="COPPER AMINE OXIDASE"/>
    <property type="match status" value="1"/>
</dbReference>
<keyword evidence="9" id="KW-0812">Transmembrane</keyword>
<dbReference type="Proteomes" id="UP000695026">
    <property type="component" value="Unplaced"/>
</dbReference>
<organism evidence="13 14">
    <name type="scientific">Python bivittatus</name>
    <name type="common">Burmese python</name>
    <name type="synonym">Python molurus bivittatus</name>
    <dbReference type="NCBI Taxonomy" id="176946"/>
    <lineage>
        <taxon>Eukaryota</taxon>
        <taxon>Metazoa</taxon>
        <taxon>Chordata</taxon>
        <taxon>Craniata</taxon>
        <taxon>Vertebrata</taxon>
        <taxon>Euteleostomi</taxon>
        <taxon>Lepidosauria</taxon>
        <taxon>Squamata</taxon>
        <taxon>Bifurcata</taxon>
        <taxon>Unidentata</taxon>
        <taxon>Episquamata</taxon>
        <taxon>Toxicofera</taxon>
        <taxon>Serpentes</taxon>
        <taxon>Henophidia</taxon>
        <taxon>Pythonidae</taxon>
        <taxon>Python</taxon>
    </lineage>
</organism>
<feature type="domain" description="Copper amine oxidase N2-terminal" evidence="11">
    <location>
        <begin position="82"/>
        <end position="146"/>
    </location>
</feature>
<dbReference type="Gene3D" id="2.70.98.20">
    <property type="entry name" value="Copper amine oxidase, catalytic domain"/>
    <property type="match status" value="1"/>
</dbReference>
<evidence type="ECO:0000256" key="4">
    <source>
        <dbReference type="ARBA" id="ARBA00023002"/>
    </source>
</evidence>
<evidence type="ECO:0000313" key="14">
    <source>
        <dbReference type="RefSeq" id="XP_007442733.3"/>
    </source>
</evidence>
<dbReference type="FunFam" id="3.10.450.40:FF:000007">
    <property type="entry name" value="Amine oxidase"/>
    <property type="match status" value="1"/>
</dbReference>
<dbReference type="FunFam" id="2.70.98.20:FF:000002">
    <property type="entry name" value="Amine oxidase"/>
    <property type="match status" value="1"/>
</dbReference>
<comment type="similarity">
    <text evidence="1 8">Belongs to the copper/topaquinone oxidase family.</text>
</comment>
<keyword evidence="3 6" id="KW-0801">TPQ</keyword>
<evidence type="ECO:0000256" key="2">
    <source>
        <dbReference type="ARBA" id="ARBA00022723"/>
    </source>
</evidence>
<dbReference type="SUPFAM" id="SSF49998">
    <property type="entry name" value="Amine oxidase catalytic domain"/>
    <property type="match status" value="1"/>
</dbReference>
<dbReference type="EC" id="1.4.3.-" evidence="8"/>
<feature type="modified residue" description="2',4',5'-topaquinone" evidence="7">
    <location>
        <position position="463"/>
    </location>
</feature>